<dbReference type="Proteomes" id="UP000286746">
    <property type="component" value="Unassembled WGS sequence"/>
</dbReference>
<dbReference type="EMBL" id="BHZD01000001">
    <property type="protein sequence ID" value="GCD40880.1"/>
    <property type="molecule type" value="Genomic_DNA"/>
</dbReference>
<proteinExistence type="predicted"/>
<dbReference type="AlphaFoldDB" id="A0A401VUY1"/>
<reference evidence="3 4" key="1">
    <citation type="submission" date="2018-11" db="EMBL/GenBank/DDBJ databases">
        <title>Whole genome sequence of Streptomyces paromomycinus NBRC 15454(T).</title>
        <authorList>
            <person name="Komaki H."/>
            <person name="Tamura T."/>
        </authorList>
    </citation>
    <scope>NUCLEOTIDE SEQUENCE [LARGE SCALE GENOMIC DNA]</scope>
    <source>
        <strain evidence="3 4">NBRC 15454</strain>
    </source>
</reference>
<dbReference type="Gene3D" id="1.10.150.130">
    <property type="match status" value="1"/>
</dbReference>
<dbReference type="InterPro" id="IPR010998">
    <property type="entry name" value="Integrase_recombinase_N"/>
</dbReference>
<accession>A0A401VUY1</accession>
<sequence length="552" mass="62272">MPYIEWRGNKCRIKWWSGEYLANGRKKYESKSGFDDEETAYTYGLDREYEVRHGTRMATSRSDLLMDEYGSEVWLPDQDLRPGSVKRYRSILKAQINKQWDRRRVNEIETPEYIAWKNALHQKVERKELARTYVDDILMVFGMLMTDAVQRYRLRTDTPIPPPTPRRGRFVKKVRKKKRPLAMGPVYQLAVNAYTVWGFTGWTYIWDAAFQGMRPGEMFGLQKVYAAPAWPTSEPDREQRKEFQERYARMPATRVQFQHQWVDGKKTLTAPKYDSHRTLVQAPFLTAMHTALAASHTSPWSFPSINGGTLLGASFGRDYWWPIRDGAPAREGLRGLPRPAIPPVEEFAVGGWPIYRLRHWMKECLEEEGHSDTAIETRMGHELAGVKGLYSNLTLKMEQNIVEAQQERWEGFLPGSRRPVDATVSHSSPSRPDDGLIFPGRSPGRRGCQVSVRFTAPGAAPRVVARERSTAACSRFGQHVVASTGWRAQSGHTYLLAAGSRAVTGIEATGAVRASAAGRTLAVRAPANARAQVSARLTGGGTLAEVGRAAED</sequence>
<dbReference type="InterPro" id="IPR011010">
    <property type="entry name" value="DNA_brk_join_enz"/>
</dbReference>
<keyword evidence="4" id="KW-1185">Reference proteome</keyword>
<feature type="region of interest" description="Disordered" evidence="2">
    <location>
        <begin position="417"/>
        <end position="442"/>
    </location>
</feature>
<keyword evidence="1" id="KW-0238">DNA-binding</keyword>
<evidence type="ECO:0000256" key="1">
    <source>
        <dbReference type="ARBA" id="ARBA00023125"/>
    </source>
</evidence>
<dbReference type="SUPFAM" id="SSF56349">
    <property type="entry name" value="DNA breaking-rejoining enzymes"/>
    <property type="match status" value="1"/>
</dbReference>
<evidence type="ECO:0000313" key="3">
    <source>
        <dbReference type="EMBL" id="GCD40880.1"/>
    </source>
</evidence>
<organism evidence="3 4">
    <name type="scientific">Streptomyces paromomycinus</name>
    <name type="common">Streptomyces rimosus subsp. paromomycinus</name>
    <dbReference type="NCBI Taxonomy" id="92743"/>
    <lineage>
        <taxon>Bacteria</taxon>
        <taxon>Bacillati</taxon>
        <taxon>Actinomycetota</taxon>
        <taxon>Actinomycetes</taxon>
        <taxon>Kitasatosporales</taxon>
        <taxon>Streptomycetaceae</taxon>
        <taxon>Streptomyces</taxon>
    </lineage>
</organism>
<dbReference type="RefSeq" id="WP_125051458.1">
    <property type="nucleotide sequence ID" value="NZ_BHZD01000001.1"/>
</dbReference>
<comment type="caution">
    <text evidence="3">The sequence shown here is derived from an EMBL/GenBank/DDBJ whole genome shotgun (WGS) entry which is preliminary data.</text>
</comment>
<evidence type="ECO:0000256" key="2">
    <source>
        <dbReference type="SAM" id="MobiDB-lite"/>
    </source>
</evidence>
<name>A0A401VUY1_STREY</name>
<gene>
    <name evidence="3" type="ORF">GKJPGBOP_00533</name>
</gene>
<dbReference type="GO" id="GO:0003677">
    <property type="term" value="F:DNA binding"/>
    <property type="evidence" value="ECO:0007669"/>
    <property type="project" value="UniProtKB-KW"/>
</dbReference>
<evidence type="ECO:0000313" key="4">
    <source>
        <dbReference type="Proteomes" id="UP000286746"/>
    </source>
</evidence>
<protein>
    <submittedName>
        <fullName evidence="3">Integrase</fullName>
    </submittedName>
</protein>